<dbReference type="PANTHER" id="PTHR44743:SF10">
    <property type="entry name" value="J DOMAIN-CONTAINING PROTEIN"/>
    <property type="match status" value="1"/>
</dbReference>
<organism evidence="4 5">
    <name type="scientific">Halovibrio variabilis</name>
    <dbReference type="NCBI Taxonomy" id="31910"/>
    <lineage>
        <taxon>Bacteria</taxon>
        <taxon>Pseudomonadati</taxon>
        <taxon>Pseudomonadota</taxon>
        <taxon>Gammaproteobacteria</taxon>
        <taxon>Oceanospirillales</taxon>
        <taxon>Halomonadaceae</taxon>
        <taxon>Halovibrio</taxon>
    </lineage>
</organism>
<dbReference type="SUPFAM" id="SSF46565">
    <property type="entry name" value="Chaperone J-domain"/>
    <property type="match status" value="1"/>
</dbReference>
<feature type="region of interest" description="Disordered" evidence="2">
    <location>
        <begin position="164"/>
        <end position="300"/>
    </location>
</feature>
<dbReference type="PROSITE" id="PS50076">
    <property type="entry name" value="DNAJ_2"/>
    <property type="match status" value="1"/>
</dbReference>
<evidence type="ECO:0000256" key="1">
    <source>
        <dbReference type="ARBA" id="ARBA00023186"/>
    </source>
</evidence>
<dbReference type="CDD" id="cd06257">
    <property type="entry name" value="DnaJ"/>
    <property type="match status" value="1"/>
</dbReference>
<evidence type="ECO:0000259" key="3">
    <source>
        <dbReference type="PROSITE" id="PS50076"/>
    </source>
</evidence>
<evidence type="ECO:0000313" key="4">
    <source>
        <dbReference type="EMBL" id="GEN28424.1"/>
    </source>
</evidence>
<keyword evidence="5" id="KW-1185">Reference proteome</keyword>
<protein>
    <recommendedName>
        <fullName evidence="3">J domain-containing protein</fullName>
    </recommendedName>
</protein>
<evidence type="ECO:0000256" key="2">
    <source>
        <dbReference type="SAM" id="MobiDB-lite"/>
    </source>
</evidence>
<feature type="compositionally biased region" description="Basic and acidic residues" evidence="2">
    <location>
        <begin position="218"/>
        <end position="255"/>
    </location>
</feature>
<sequence>MSIARFSPFELLLLKSRSQVDTATLLLLAWVLVHRQHVSEGQRRRRLAQVTAQFRHGHELGPVMSIAHSQDLQAIQLAAEVLRKECAKERNLSVIHQAIAVATDDGALSLANHYILRFLADLLSIPPVTLNTLFHELTGTPLGAPDDPSRDAYWQIHDPDYHARKARDAEAAKQQHQQAQAQAEQRQRQKDERQQYKQQKQQEKQQEKQQRQEQASQAREREQQRQRERAHQQDQQRQKQHQEKQQREQAKREQQRSQQDSYQRNSDQNSNQNSRQQEHRQKERGNQQRTSPPPDRTTRALSVLGLTPGASRIEVRHAYRRMAQLHHPDRFYSESEHQVALASARFQRIKNAYDYLMQTY</sequence>
<proteinExistence type="predicted"/>
<gene>
    <name evidence="4" type="ORF">HVA01_20700</name>
</gene>
<dbReference type="Pfam" id="PF00226">
    <property type="entry name" value="DnaJ"/>
    <property type="match status" value="1"/>
</dbReference>
<feature type="compositionally biased region" description="Basic and acidic residues" evidence="2">
    <location>
        <begin position="185"/>
        <end position="211"/>
    </location>
</feature>
<dbReference type="PANTHER" id="PTHR44743">
    <property type="entry name" value="PUTATIVE, EXPRESSED-RELATED"/>
    <property type="match status" value="1"/>
</dbReference>
<dbReference type="PRINTS" id="PR00625">
    <property type="entry name" value="JDOMAIN"/>
</dbReference>
<feature type="compositionally biased region" description="Basic and acidic residues" evidence="2">
    <location>
        <begin position="164"/>
        <end position="173"/>
    </location>
</feature>
<name>A0A511UP93_9GAMM</name>
<dbReference type="Proteomes" id="UP000321303">
    <property type="component" value="Unassembled WGS sequence"/>
</dbReference>
<dbReference type="InterPro" id="IPR036869">
    <property type="entry name" value="J_dom_sf"/>
</dbReference>
<feature type="compositionally biased region" description="Basic and acidic residues" evidence="2">
    <location>
        <begin position="276"/>
        <end position="286"/>
    </location>
</feature>
<comment type="caution">
    <text evidence="4">The sequence shown here is derived from an EMBL/GenBank/DDBJ whole genome shotgun (WGS) entry which is preliminary data.</text>
</comment>
<feature type="compositionally biased region" description="Low complexity" evidence="2">
    <location>
        <begin position="256"/>
        <end position="275"/>
    </location>
</feature>
<keyword evidence="1" id="KW-0143">Chaperone</keyword>
<dbReference type="AlphaFoldDB" id="A0A511UP93"/>
<reference evidence="4 5" key="1">
    <citation type="submission" date="2019-07" db="EMBL/GenBank/DDBJ databases">
        <title>Whole genome shotgun sequence of Halomonas variabilis NBRC 102410.</title>
        <authorList>
            <person name="Hosoyama A."/>
            <person name="Uohara A."/>
            <person name="Ohji S."/>
            <person name="Ichikawa N."/>
        </authorList>
    </citation>
    <scope>NUCLEOTIDE SEQUENCE [LARGE SCALE GENOMIC DNA]</scope>
    <source>
        <strain evidence="4 5">NBRC 102410</strain>
    </source>
</reference>
<dbReference type="OrthoDB" id="581986at2"/>
<dbReference type="SMART" id="SM00271">
    <property type="entry name" value="DnaJ"/>
    <property type="match status" value="1"/>
</dbReference>
<accession>A0A511UP93</accession>
<dbReference type="RefSeq" id="WP_146875345.1">
    <property type="nucleotide sequence ID" value="NZ_BJXV01000010.1"/>
</dbReference>
<feature type="domain" description="J" evidence="3">
    <location>
        <begin position="299"/>
        <end position="360"/>
    </location>
</feature>
<dbReference type="EMBL" id="BJXV01000010">
    <property type="protein sequence ID" value="GEN28424.1"/>
    <property type="molecule type" value="Genomic_DNA"/>
</dbReference>
<evidence type="ECO:0000313" key="5">
    <source>
        <dbReference type="Proteomes" id="UP000321303"/>
    </source>
</evidence>
<feature type="compositionally biased region" description="Low complexity" evidence="2">
    <location>
        <begin position="174"/>
        <end position="184"/>
    </location>
</feature>
<dbReference type="InterPro" id="IPR001623">
    <property type="entry name" value="DnaJ_domain"/>
</dbReference>
<dbReference type="Gene3D" id="1.10.287.110">
    <property type="entry name" value="DnaJ domain"/>
    <property type="match status" value="1"/>
</dbReference>